<keyword evidence="2" id="KW-1185">Reference proteome</keyword>
<accession>A0ABN1FKJ6</accession>
<gene>
    <name evidence="1" type="ORF">GCM10009416_33990</name>
</gene>
<name>A0ABN1FKJ6_9PROT</name>
<organism evidence="1 2">
    <name type="scientific">Craurococcus roseus</name>
    <dbReference type="NCBI Taxonomy" id="77585"/>
    <lineage>
        <taxon>Bacteria</taxon>
        <taxon>Pseudomonadati</taxon>
        <taxon>Pseudomonadota</taxon>
        <taxon>Alphaproteobacteria</taxon>
        <taxon>Acetobacterales</taxon>
        <taxon>Acetobacteraceae</taxon>
        <taxon>Craurococcus</taxon>
    </lineage>
</organism>
<dbReference type="Proteomes" id="UP001501588">
    <property type="component" value="Unassembled WGS sequence"/>
</dbReference>
<evidence type="ECO:0000313" key="2">
    <source>
        <dbReference type="Proteomes" id="UP001501588"/>
    </source>
</evidence>
<reference evidence="1 2" key="1">
    <citation type="journal article" date="2019" name="Int. J. Syst. Evol. Microbiol.">
        <title>The Global Catalogue of Microorganisms (GCM) 10K type strain sequencing project: providing services to taxonomists for standard genome sequencing and annotation.</title>
        <authorList>
            <consortium name="The Broad Institute Genomics Platform"/>
            <consortium name="The Broad Institute Genome Sequencing Center for Infectious Disease"/>
            <person name="Wu L."/>
            <person name="Ma J."/>
        </authorList>
    </citation>
    <scope>NUCLEOTIDE SEQUENCE [LARGE SCALE GENOMIC DNA]</scope>
    <source>
        <strain evidence="1 2">JCM 9933</strain>
    </source>
</reference>
<evidence type="ECO:0000313" key="1">
    <source>
        <dbReference type="EMBL" id="GAA0592779.1"/>
    </source>
</evidence>
<sequence>MDTHGHEAATPATGWHPGGAKGGYGDLIARALSTEGGHLAIGRGGFTLHFGPGAWMSGHDSDVAKRACADAGLPVIDSRRAPLDRVVELAIKGPMVAVGHPPCPGPHHALSYVPLALVAERYLAAGAEVLNRPSS</sequence>
<comment type="caution">
    <text evidence="1">The sequence shown here is derived from an EMBL/GenBank/DDBJ whole genome shotgun (WGS) entry which is preliminary data.</text>
</comment>
<protein>
    <submittedName>
        <fullName evidence="1">Uncharacterized protein</fullName>
    </submittedName>
</protein>
<dbReference type="EMBL" id="BAAAFZ010000053">
    <property type="protein sequence ID" value="GAA0592779.1"/>
    <property type="molecule type" value="Genomic_DNA"/>
</dbReference>
<proteinExistence type="predicted"/>
<dbReference type="RefSeq" id="WP_343896567.1">
    <property type="nucleotide sequence ID" value="NZ_BAAAFZ010000053.1"/>
</dbReference>